<dbReference type="InterPro" id="IPR050988">
    <property type="entry name" value="Mannitol_DH/Oxidoreductase"/>
</dbReference>
<feature type="domain" description="Mannitol dehydrogenase C-terminal" evidence="4">
    <location>
        <begin position="318"/>
        <end position="512"/>
    </location>
</feature>
<comment type="catalytic activity">
    <reaction evidence="2">
        <text>D-mannitol 1-phosphate + NAD(+) = beta-D-fructose 6-phosphate + NADH + H(+)</text>
        <dbReference type="Rhea" id="RHEA:19661"/>
        <dbReference type="ChEBI" id="CHEBI:15378"/>
        <dbReference type="ChEBI" id="CHEBI:57540"/>
        <dbReference type="ChEBI" id="CHEBI:57634"/>
        <dbReference type="ChEBI" id="CHEBI:57945"/>
        <dbReference type="ChEBI" id="CHEBI:61381"/>
        <dbReference type="EC" id="1.1.1.17"/>
    </reaction>
</comment>
<evidence type="ECO:0000256" key="2">
    <source>
        <dbReference type="ARBA" id="ARBA00048615"/>
    </source>
</evidence>
<protein>
    <submittedName>
        <fullName evidence="5">Polyol:NADP oxidoreductase</fullName>
        <ecNumber evidence="5">1.1.1.-</ecNumber>
    </submittedName>
</protein>
<keyword evidence="1 5" id="KW-0560">Oxidoreductase</keyword>
<dbReference type="Pfam" id="PF08125">
    <property type="entry name" value="Mannitol_dh_C"/>
    <property type="match status" value="1"/>
</dbReference>
<evidence type="ECO:0000256" key="1">
    <source>
        <dbReference type="ARBA" id="ARBA00023002"/>
    </source>
</evidence>
<dbReference type="RefSeq" id="WP_126416527.1">
    <property type="nucleotide sequence ID" value="NZ_LR134476.1"/>
</dbReference>
<dbReference type="Pfam" id="PF01232">
    <property type="entry name" value="Mannitol_dh"/>
    <property type="match status" value="1"/>
</dbReference>
<evidence type="ECO:0000313" key="6">
    <source>
        <dbReference type="Proteomes" id="UP000269542"/>
    </source>
</evidence>
<evidence type="ECO:0000313" key="5">
    <source>
        <dbReference type="EMBL" id="VEI13412.1"/>
    </source>
</evidence>
<dbReference type="PANTHER" id="PTHR43362">
    <property type="entry name" value="MANNITOL DEHYDROGENASE DSF1-RELATED"/>
    <property type="match status" value="1"/>
</dbReference>
<dbReference type="OrthoDB" id="271711at2"/>
<evidence type="ECO:0000259" key="4">
    <source>
        <dbReference type="Pfam" id="PF08125"/>
    </source>
</evidence>
<gene>
    <name evidence="5" type="primary">por</name>
    <name evidence="5" type="ORF">NCTC13354_01127</name>
</gene>
<dbReference type="SUPFAM" id="SSF48179">
    <property type="entry name" value="6-phosphogluconate dehydrogenase C-terminal domain-like"/>
    <property type="match status" value="1"/>
</dbReference>
<dbReference type="GO" id="GO:0008926">
    <property type="term" value="F:mannitol-1-phosphate 5-dehydrogenase activity"/>
    <property type="evidence" value="ECO:0007669"/>
    <property type="project" value="UniProtKB-EC"/>
</dbReference>
<evidence type="ECO:0000259" key="3">
    <source>
        <dbReference type="Pfam" id="PF01232"/>
    </source>
</evidence>
<dbReference type="EC" id="1.1.1.-" evidence="5"/>
<name>A0A3S4VG73_9ACTO</name>
<dbReference type="InterPro" id="IPR036291">
    <property type="entry name" value="NAD(P)-bd_dom_sf"/>
</dbReference>
<dbReference type="Gene3D" id="1.10.1040.10">
    <property type="entry name" value="N-(1-d-carboxylethyl)-l-norvaline Dehydrogenase, domain 2"/>
    <property type="match status" value="1"/>
</dbReference>
<organism evidence="5 6">
    <name type="scientific">Trueperella bialowiezensis</name>
    <dbReference type="NCBI Taxonomy" id="312285"/>
    <lineage>
        <taxon>Bacteria</taxon>
        <taxon>Bacillati</taxon>
        <taxon>Actinomycetota</taxon>
        <taxon>Actinomycetes</taxon>
        <taxon>Actinomycetales</taxon>
        <taxon>Actinomycetaceae</taxon>
        <taxon>Trueperella</taxon>
    </lineage>
</organism>
<sequence length="534" mass="58695">MELTIDGIKNKADFEKAGVELPSFDVAEMQEKGKANPRWIHLGPGNIFRAFPARVAHDLIADGEHWPITAVVPMNPEELDRQLAAHDLMTLSVTLNPDGTRGLKVIAGISEGLAWARPDDYARLVEIVKDPGVTMISMTITEKGYGIHDSQGNLSEQVLEDIASDPRQFHKNTMANIAGLLVRRYDAGGVPINVMSFDNFSHNGDKLRDSVTQVMRGWVEGGKLDAAVLEWVENPEKVAFPVSVIDKITPRPNESVADELTELGFTDMKVELLGRTPIAGFVNAEPTEYLIIEDVLVGDVPNFDKYGVNVTSRKVADDFENMKVTTCLNPLHTALATAGVVLGFETIDAEMRDPALRAFVEQLGRKEGLPVVVNPGIVDPEDFLNEVLEVRFPNRYLPDNPSRIAMDTSQKVGIRFGETIKKYIEQGRDLGELKAIPLVIAIWMRYLLAVDDSGKPFDPSPDPLLDELQGHLKGVELGKPVDAHAVLQPILSNPAIFGVNLYDTPLAQRIEQLFTELVAGTGAVRATLNKEMMA</sequence>
<dbReference type="Gene3D" id="3.40.50.720">
    <property type="entry name" value="NAD(P)-binding Rossmann-like Domain"/>
    <property type="match status" value="1"/>
</dbReference>
<dbReference type="KEGG" id="tbw:NCTC13354_01127"/>
<proteinExistence type="predicted"/>
<accession>A0A3S4VG73</accession>
<dbReference type="EMBL" id="LR134476">
    <property type="protein sequence ID" value="VEI13412.1"/>
    <property type="molecule type" value="Genomic_DNA"/>
</dbReference>
<feature type="domain" description="Mannitol dehydrogenase N-terminal" evidence="3">
    <location>
        <begin position="38"/>
        <end position="260"/>
    </location>
</feature>
<dbReference type="SUPFAM" id="SSF51735">
    <property type="entry name" value="NAD(P)-binding Rossmann-fold domains"/>
    <property type="match status" value="1"/>
</dbReference>
<dbReference type="PANTHER" id="PTHR43362:SF1">
    <property type="entry name" value="MANNITOL DEHYDROGENASE 2-RELATED"/>
    <property type="match status" value="1"/>
</dbReference>
<dbReference type="InterPro" id="IPR013328">
    <property type="entry name" value="6PGD_dom2"/>
</dbReference>
<dbReference type="InterPro" id="IPR013131">
    <property type="entry name" value="Mannitol_DH_N"/>
</dbReference>
<reference evidence="5 6" key="1">
    <citation type="submission" date="2018-12" db="EMBL/GenBank/DDBJ databases">
        <authorList>
            <consortium name="Pathogen Informatics"/>
        </authorList>
    </citation>
    <scope>NUCLEOTIDE SEQUENCE [LARGE SCALE GENOMIC DNA]</scope>
    <source>
        <strain evidence="5 6">NCTC13354</strain>
    </source>
</reference>
<keyword evidence="6" id="KW-1185">Reference proteome</keyword>
<dbReference type="Proteomes" id="UP000269542">
    <property type="component" value="Chromosome"/>
</dbReference>
<dbReference type="InterPro" id="IPR008927">
    <property type="entry name" value="6-PGluconate_DH-like_C_sf"/>
</dbReference>
<dbReference type="InterPro" id="IPR013118">
    <property type="entry name" value="Mannitol_DH_C"/>
</dbReference>
<dbReference type="AlphaFoldDB" id="A0A3S4VG73"/>